<feature type="domain" description="Reverse transcriptase zinc-binding" evidence="2">
    <location>
        <begin position="440"/>
        <end position="528"/>
    </location>
</feature>
<dbReference type="Proteomes" id="UP001151760">
    <property type="component" value="Unassembled WGS sequence"/>
</dbReference>
<evidence type="ECO:0000259" key="2">
    <source>
        <dbReference type="Pfam" id="PF13966"/>
    </source>
</evidence>
<dbReference type="InterPro" id="IPR043502">
    <property type="entry name" value="DNA/RNA_pol_sf"/>
</dbReference>
<dbReference type="PANTHER" id="PTHR33116">
    <property type="entry name" value="REVERSE TRANSCRIPTASE ZINC-BINDING DOMAIN-CONTAINING PROTEIN-RELATED-RELATED"/>
    <property type="match status" value="1"/>
</dbReference>
<dbReference type="Pfam" id="PF00078">
    <property type="entry name" value="RVT_1"/>
    <property type="match status" value="1"/>
</dbReference>
<reference evidence="3" key="1">
    <citation type="journal article" date="2022" name="Int. J. Mol. Sci.">
        <title>Draft Genome of Tanacetum Coccineum: Genomic Comparison of Closely Related Tanacetum-Family Plants.</title>
        <authorList>
            <person name="Yamashiro T."/>
            <person name="Shiraishi A."/>
            <person name="Nakayama K."/>
            <person name="Satake H."/>
        </authorList>
    </citation>
    <scope>NUCLEOTIDE SEQUENCE</scope>
</reference>
<reference evidence="3" key="2">
    <citation type="submission" date="2022-01" db="EMBL/GenBank/DDBJ databases">
        <authorList>
            <person name="Yamashiro T."/>
            <person name="Shiraishi A."/>
            <person name="Satake H."/>
            <person name="Nakayama K."/>
        </authorList>
    </citation>
    <scope>NUCLEOTIDE SEQUENCE</scope>
</reference>
<keyword evidence="3" id="KW-0548">Nucleotidyltransferase</keyword>
<feature type="domain" description="Reverse transcriptase" evidence="1">
    <location>
        <begin position="103"/>
        <end position="227"/>
    </location>
</feature>
<organism evidence="3 4">
    <name type="scientific">Tanacetum coccineum</name>
    <dbReference type="NCBI Taxonomy" id="301880"/>
    <lineage>
        <taxon>Eukaryota</taxon>
        <taxon>Viridiplantae</taxon>
        <taxon>Streptophyta</taxon>
        <taxon>Embryophyta</taxon>
        <taxon>Tracheophyta</taxon>
        <taxon>Spermatophyta</taxon>
        <taxon>Magnoliopsida</taxon>
        <taxon>eudicotyledons</taxon>
        <taxon>Gunneridae</taxon>
        <taxon>Pentapetalae</taxon>
        <taxon>asterids</taxon>
        <taxon>campanulids</taxon>
        <taxon>Asterales</taxon>
        <taxon>Asteraceae</taxon>
        <taxon>Asteroideae</taxon>
        <taxon>Anthemideae</taxon>
        <taxon>Anthemidinae</taxon>
        <taxon>Tanacetum</taxon>
    </lineage>
</organism>
<dbReference type="InterPro" id="IPR000477">
    <property type="entry name" value="RT_dom"/>
</dbReference>
<evidence type="ECO:0000313" key="4">
    <source>
        <dbReference type="Proteomes" id="UP001151760"/>
    </source>
</evidence>
<evidence type="ECO:0000259" key="1">
    <source>
        <dbReference type="Pfam" id="PF00078"/>
    </source>
</evidence>
<gene>
    <name evidence="3" type="ORF">Tco_1031102</name>
</gene>
<proteinExistence type="predicted"/>
<dbReference type="EMBL" id="BQNB010018200">
    <property type="protein sequence ID" value="GJT71816.1"/>
    <property type="molecule type" value="Genomic_DNA"/>
</dbReference>
<sequence>MIKQREQAAHITKEATLIRNRKAHGALRDWGQVMLKVFDGAIHTWISIIISRGLFTQVNKARVKEAMFSIGENKSTGPDGYTSTFFKYSWDIVGLSRVVMVKWIMKCVSAALFSINVNGWLHGYFKGKRGLRQGDPLSPYLFTMVMEVLTLMLKRNIRREEAFQFHPKCERQEIINVCFADDLFMFSYVNFDFVKVISDALQEFKNCSGLVPSLPKSTAFFANVDCKILVQKVKNKIDDWKNKSLSFAGRIQLVASVLSPMQVYWSSIFILPKAIIKEIEAVSRGFLWCQGDMKRGKSKVKWDVVCLPKSEGGLGIRRLKTWNVALMTTHIWSILSNRQSLWVNWIYSYRLQERNFWDVPIKADSSYGWRKILQMRPLVRRFFFHVVGNGDQMSAWFDKWHDEGPFNSFITRRDIYRGVSRPTVRINFGGRIWRESSQISVAQAWQAIRPRAPEVEWFDVVWFSQCIPRHAFLVWLLIGEKLETQDKIRAWEVADSVSLKDMKCPLCNLIRDSHSHLFFECGISLQVWQRVKVLFHIPDIGNSWRSVVDTIQSSAHKKLAQVVVAKVLLVKVNGSQHEEFGRCGSYKEGMEHYLVVLQFGFVFLDAFDVLSSLEAFSCAIGT</sequence>
<keyword evidence="3" id="KW-0695">RNA-directed DNA polymerase</keyword>
<name>A0ABQ5G9F0_9ASTR</name>
<dbReference type="Pfam" id="PF13966">
    <property type="entry name" value="zf-RVT"/>
    <property type="match status" value="1"/>
</dbReference>
<dbReference type="InterPro" id="IPR026960">
    <property type="entry name" value="RVT-Znf"/>
</dbReference>
<accession>A0ABQ5G9F0</accession>
<comment type="caution">
    <text evidence="3">The sequence shown here is derived from an EMBL/GenBank/DDBJ whole genome shotgun (WGS) entry which is preliminary data.</text>
</comment>
<evidence type="ECO:0000313" key="3">
    <source>
        <dbReference type="EMBL" id="GJT71816.1"/>
    </source>
</evidence>
<dbReference type="PANTHER" id="PTHR33116:SF76">
    <property type="entry name" value="DUF4283 DOMAIN-CONTAINING PROTEIN"/>
    <property type="match status" value="1"/>
</dbReference>
<dbReference type="GO" id="GO:0003964">
    <property type="term" value="F:RNA-directed DNA polymerase activity"/>
    <property type="evidence" value="ECO:0007669"/>
    <property type="project" value="UniProtKB-KW"/>
</dbReference>
<dbReference type="SUPFAM" id="SSF56672">
    <property type="entry name" value="DNA/RNA polymerases"/>
    <property type="match status" value="1"/>
</dbReference>
<protein>
    <submittedName>
        <fullName evidence="3">Reverse transcriptase domain, reverse transcriptase zinc-binding domain protein</fullName>
    </submittedName>
</protein>
<keyword evidence="3" id="KW-0808">Transferase</keyword>
<keyword evidence="4" id="KW-1185">Reference proteome</keyword>